<keyword evidence="3" id="KW-1185">Reference proteome</keyword>
<proteinExistence type="predicted"/>
<gene>
    <name evidence="2" type="ORF">CYMTET_36782</name>
</gene>
<organism evidence="2 3">
    <name type="scientific">Cymbomonas tetramitiformis</name>
    <dbReference type="NCBI Taxonomy" id="36881"/>
    <lineage>
        <taxon>Eukaryota</taxon>
        <taxon>Viridiplantae</taxon>
        <taxon>Chlorophyta</taxon>
        <taxon>Pyramimonadophyceae</taxon>
        <taxon>Pyramimonadales</taxon>
        <taxon>Pyramimonadaceae</taxon>
        <taxon>Cymbomonas</taxon>
    </lineage>
</organism>
<evidence type="ECO:0000313" key="3">
    <source>
        <dbReference type="Proteomes" id="UP001190700"/>
    </source>
</evidence>
<dbReference type="Proteomes" id="UP001190700">
    <property type="component" value="Unassembled WGS sequence"/>
</dbReference>
<feature type="non-terminal residue" evidence="2">
    <location>
        <position position="130"/>
    </location>
</feature>
<name>A0AAE0F736_9CHLO</name>
<comment type="caution">
    <text evidence="2">The sequence shown here is derived from an EMBL/GenBank/DDBJ whole genome shotgun (WGS) entry which is preliminary data.</text>
</comment>
<feature type="compositionally biased region" description="Basic and acidic residues" evidence="1">
    <location>
        <begin position="113"/>
        <end position="130"/>
    </location>
</feature>
<evidence type="ECO:0000313" key="2">
    <source>
        <dbReference type="EMBL" id="KAK3253989.1"/>
    </source>
</evidence>
<sequence length="130" mass="14626">MEDRYFTTYFCKLRNCCTALTLRSRSPVTMPETKLPESARAMLAAKRLTPEERKNAWELGIQVSMLQAQSVTELHEIIDDHEAARLASEEKMLALIAALEAKLLGTLAASAQKDQEMRDSEKLGAKKLEE</sequence>
<protein>
    <submittedName>
        <fullName evidence="2">Uncharacterized protein</fullName>
    </submittedName>
</protein>
<accession>A0AAE0F736</accession>
<feature type="region of interest" description="Disordered" evidence="1">
    <location>
        <begin position="110"/>
        <end position="130"/>
    </location>
</feature>
<evidence type="ECO:0000256" key="1">
    <source>
        <dbReference type="SAM" id="MobiDB-lite"/>
    </source>
</evidence>
<reference evidence="2 3" key="1">
    <citation type="journal article" date="2015" name="Genome Biol. Evol.">
        <title>Comparative Genomics of a Bacterivorous Green Alga Reveals Evolutionary Causalities and Consequences of Phago-Mixotrophic Mode of Nutrition.</title>
        <authorList>
            <person name="Burns J.A."/>
            <person name="Paasch A."/>
            <person name="Narechania A."/>
            <person name="Kim E."/>
        </authorList>
    </citation>
    <scope>NUCLEOTIDE SEQUENCE [LARGE SCALE GENOMIC DNA]</scope>
    <source>
        <strain evidence="2 3">PLY_AMNH</strain>
    </source>
</reference>
<dbReference type="AlphaFoldDB" id="A0AAE0F736"/>
<dbReference type="EMBL" id="LGRX02024424">
    <property type="protein sequence ID" value="KAK3253989.1"/>
    <property type="molecule type" value="Genomic_DNA"/>
</dbReference>